<sequence>MADEADSIVKLLIAAGAKVNVFNERRISPLRQALGKLPIHIEIVRTLLAASASIHVYIRVR</sequence>
<dbReference type="EMBL" id="JBHSDU010000014">
    <property type="protein sequence ID" value="MFC4312396.1"/>
    <property type="molecule type" value="Genomic_DNA"/>
</dbReference>
<evidence type="ECO:0000313" key="2">
    <source>
        <dbReference type="Proteomes" id="UP001595904"/>
    </source>
</evidence>
<name>A0ABV8SXT7_9GAMM</name>
<evidence type="ECO:0000313" key="1">
    <source>
        <dbReference type="EMBL" id="MFC4312396.1"/>
    </source>
</evidence>
<evidence type="ECO:0008006" key="3">
    <source>
        <dbReference type="Google" id="ProtNLM"/>
    </source>
</evidence>
<dbReference type="InterPro" id="IPR036770">
    <property type="entry name" value="Ankyrin_rpt-contain_sf"/>
</dbReference>
<proteinExistence type="predicted"/>
<dbReference type="SUPFAM" id="SSF48403">
    <property type="entry name" value="Ankyrin repeat"/>
    <property type="match status" value="1"/>
</dbReference>
<dbReference type="RefSeq" id="WP_380601748.1">
    <property type="nucleotide sequence ID" value="NZ_JBHSDU010000014.1"/>
</dbReference>
<accession>A0ABV8SXT7</accession>
<dbReference type="Proteomes" id="UP001595904">
    <property type="component" value="Unassembled WGS sequence"/>
</dbReference>
<reference evidence="2" key="1">
    <citation type="journal article" date="2019" name="Int. J. Syst. Evol. Microbiol.">
        <title>The Global Catalogue of Microorganisms (GCM) 10K type strain sequencing project: providing services to taxonomists for standard genome sequencing and annotation.</title>
        <authorList>
            <consortium name="The Broad Institute Genomics Platform"/>
            <consortium name="The Broad Institute Genome Sequencing Center for Infectious Disease"/>
            <person name="Wu L."/>
            <person name="Ma J."/>
        </authorList>
    </citation>
    <scope>NUCLEOTIDE SEQUENCE [LARGE SCALE GENOMIC DNA]</scope>
    <source>
        <strain evidence="2">CGMCC 1.10759</strain>
    </source>
</reference>
<keyword evidence="2" id="KW-1185">Reference proteome</keyword>
<gene>
    <name evidence="1" type="ORF">ACFPN2_25155</name>
</gene>
<dbReference type="Gene3D" id="1.25.40.20">
    <property type="entry name" value="Ankyrin repeat-containing domain"/>
    <property type="match status" value="1"/>
</dbReference>
<protein>
    <recommendedName>
        <fullName evidence="3">Ankyrin repeat domain-containing protein</fullName>
    </recommendedName>
</protein>
<comment type="caution">
    <text evidence="1">The sequence shown here is derived from an EMBL/GenBank/DDBJ whole genome shotgun (WGS) entry which is preliminary data.</text>
</comment>
<organism evidence="1 2">
    <name type="scientific">Steroidobacter flavus</name>
    <dbReference type="NCBI Taxonomy" id="1842136"/>
    <lineage>
        <taxon>Bacteria</taxon>
        <taxon>Pseudomonadati</taxon>
        <taxon>Pseudomonadota</taxon>
        <taxon>Gammaproteobacteria</taxon>
        <taxon>Steroidobacterales</taxon>
        <taxon>Steroidobacteraceae</taxon>
        <taxon>Steroidobacter</taxon>
    </lineage>
</organism>